<proteinExistence type="predicted"/>
<dbReference type="AlphaFoldDB" id="A0A364RG32"/>
<keyword evidence="2" id="KW-1133">Transmembrane helix</keyword>
<reference evidence="4 5" key="1">
    <citation type="submission" date="2018-06" db="EMBL/GenBank/DDBJ databases">
        <authorList>
            <person name="Liu Z.-W."/>
        </authorList>
    </citation>
    <scope>NUCLEOTIDE SEQUENCE [LARGE SCALE GENOMIC DNA]</scope>
    <source>
        <strain evidence="4 5">2b14</strain>
    </source>
</reference>
<gene>
    <name evidence="4" type="ORF">DP923_08490</name>
</gene>
<keyword evidence="3" id="KW-0732">Signal</keyword>
<evidence type="ECO:0000256" key="2">
    <source>
        <dbReference type="SAM" id="Phobius"/>
    </source>
</evidence>
<evidence type="ECO:0000256" key="1">
    <source>
        <dbReference type="SAM" id="Coils"/>
    </source>
</evidence>
<dbReference type="Proteomes" id="UP000251692">
    <property type="component" value="Unassembled WGS sequence"/>
</dbReference>
<feature type="transmembrane region" description="Helical" evidence="2">
    <location>
        <begin position="171"/>
        <end position="193"/>
    </location>
</feature>
<keyword evidence="2" id="KW-0812">Transmembrane</keyword>
<feature type="chain" id="PRO_5016776609" evidence="3">
    <location>
        <begin position="22"/>
        <end position="205"/>
    </location>
</feature>
<sequence>MMMHKLILLAFFCLSVFGAQAQTTTAQPETAQKTTPSPADEKLNRLMNEREQLVLEYQFYNQQNSNFWGKKSKNDLLAIIETLKKIINTDSDLIAAVKEASIRKIAESTVENQRNGKIILGDESNISAQIADYQSQIRTLQSNQKKHDRSLKDLQDQLDAANELRYGKDKVIAILAVGAFILLLYAVFLQVRLQKAGAKSKKKKA</sequence>
<accession>A0A364RG32</accession>
<evidence type="ECO:0000313" key="5">
    <source>
        <dbReference type="Proteomes" id="UP000251692"/>
    </source>
</evidence>
<comment type="caution">
    <text evidence="4">The sequence shown here is derived from an EMBL/GenBank/DDBJ whole genome shotgun (WGS) entry which is preliminary data.</text>
</comment>
<organism evidence="4 5">
    <name type="scientific">Pontibacter arcticus</name>
    <dbReference type="NCBI Taxonomy" id="2080288"/>
    <lineage>
        <taxon>Bacteria</taxon>
        <taxon>Pseudomonadati</taxon>
        <taxon>Bacteroidota</taxon>
        <taxon>Cytophagia</taxon>
        <taxon>Cytophagales</taxon>
        <taxon>Hymenobacteraceae</taxon>
        <taxon>Pontibacter</taxon>
    </lineage>
</organism>
<keyword evidence="1" id="KW-0175">Coiled coil</keyword>
<evidence type="ECO:0000313" key="4">
    <source>
        <dbReference type="EMBL" id="RAU83243.1"/>
    </source>
</evidence>
<keyword evidence="2" id="KW-0472">Membrane</keyword>
<protein>
    <submittedName>
        <fullName evidence="4">Uncharacterized protein</fullName>
    </submittedName>
</protein>
<dbReference type="OrthoDB" id="797840at2"/>
<name>A0A364RG32_9BACT</name>
<feature type="coiled-coil region" evidence="1">
    <location>
        <begin position="137"/>
        <end position="164"/>
    </location>
</feature>
<feature type="signal peptide" evidence="3">
    <location>
        <begin position="1"/>
        <end position="21"/>
    </location>
</feature>
<evidence type="ECO:0000256" key="3">
    <source>
        <dbReference type="SAM" id="SignalP"/>
    </source>
</evidence>
<keyword evidence="5" id="KW-1185">Reference proteome</keyword>
<reference evidence="4 5" key="2">
    <citation type="submission" date="2018-07" db="EMBL/GenBank/DDBJ databases">
        <title>Pontibacter sp. 2b14 genomic sequence and assembly.</title>
        <authorList>
            <person name="Du Z.-J."/>
        </authorList>
    </citation>
    <scope>NUCLEOTIDE SEQUENCE [LARGE SCALE GENOMIC DNA]</scope>
    <source>
        <strain evidence="4 5">2b14</strain>
    </source>
</reference>
<dbReference type="EMBL" id="QMDV01000002">
    <property type="protein sequence ID" value="RAU83243.1"/>
    <property type="molecule type" value="Genomic_DNA"/>
</dbReference>